<proteinExistence type="predicted"/>
<dbReference type="AlphaFoldDB" id="A0A0E9R2W3"/>
<dbReference type="EMBL" id="GBXM01085787">
    <property type="protein sequence ID" value="JAH22790.1"/>
    <property type="molecule type" value="Transcribed_RNA"/>
</dbReference>
<evidence type="ECO:0000313" key="1">
    <source>
        <dbReference type="EMBL" id="JAH22790.1"/>
    </source>
</evidence>
<name>A0A0E9R2W3_ANGAN</name>
<dbReference type="EMBL" id="GBXM01103301">
    <property type="protein sequence ID" value="JAH05276.1"/>
    <property type="molecule type" value="Transcribed_RNA"/>
</dbReference>
<reference evidence="1" key="1">
    <citation type="submission" date="2014-11" db="EMBL/GenBank/DDBJ databases">
        <authorList>
            <person name="Amaro Gonzalez C."/>
        </authorList>
    </citation>
    <scope>NUCLEOTIDE SEQUENCE</scope>
</reference>
<reference evidence="1" key="2">
    <citation type="journal article" date="2015" name="Fish Shellfish Immunol.">
        <title>Early steps in the European eel (Anguilla anguilla)-Vibrio vulnificus interaction in the gills: Role of the RtxA13 toxin.</title>
        <authorList>
            <person name="Callol A."/>
            <person name="Pajuelo D."/>
            <person name="Ebbesson L."/>
            <person name="Teles M."/>
            <person name="MacKenzie S."/>
            <person name="Amaro C."/>
        </authorList>
    </citation>
    <scope>NUCLEOTIDE SEQUENCE</scope>
</reference>
<protein>
    <submittedName>
        <fullName evidence="1">Uncharacterized protein</fullName>
    </submittedName>
</protein>
<organism evidence="1">
    <name type="scientific">Anguilla anguilla</name>
    <name type="common">European freshwater eel</name>
    <name type="synonym">Muraena anguilla</name>
    <dbReference type="NCBI Taxonomy" id="7936"/>
    <lineage>
        <taxon>Eukaryota</taxon>
        <taxon>Metazoa</taxon>
        <taxon>Chordata</taxon>
        <taxon>Craniata</taxon>
        <taxon>Vertebrata</taxon>
        <taxon>Euteleostomi</taxon>
        <taxon>Actinopterygii</taxon>
        <taxon>Neopterygii</taxon>
        <taxon>Teleostei</taxon>
        <taxon>Anguilliformes</taxon>
        <taxon>Anguillidae</taxon>
        <taxon>Anguilla</taxon>
    </lineage>
</organism>
<sequence>MFAAKLEHIHCARIFCSLPCNFRNHQNYT</sequence>
<accession>A0A0E9R2W3</accession>